<dbReference type="AlphaFoldDB" id="A0A074WQ71"/>
<dbReference type="GeneID" id="25413844"/>
<evidence type="ECO:0000313" key="2">
    <source>
        <dbReference type="EMBL" id="KEQ71862.1"/>
    </source>
</evidence>
<organism evidence="2 3">
    <name type="scientific">Aureobasidium namibiae CBS 147.97</name>
    <dbReference type="NCBI Taxonomy" id="1043004"/>
    <lineage>
        <taxon>Eukaryota</taxon>
        <taxon>Fungi</taxon>
        <taxon>Dikarya</taxon>
        <taxon>Ascomycota</taxon>
        <taxon>Pezizomycotina</taxon>
        <taxon>Dothideomycetes</taxon>
        <taxon>Dothideomycetidae</taxon>
        <taxon>Dothideales</taxon>
        <taxon>Saccotheciaceae</taxon>
        <taxon>Aureobasidium</taxon>
    </lineage>
</organism>
<evidence type="ECO:0000313" key="3">
    <source>
        <dbReference type="Proteomes" id="UP000027730"/>
    </source>
</evidence>
<sequence length="661" mass="74725">MSFGWSISDVILLAQYSWKVYESFTDGNYNATNEYECFKREYRQVITCLERLVVVSPDLASLAGFDETFGDTIKFIDKHRILTAKTTRPLITALPQTSSRIKDFLDRVGRGYQTATWPIYREEAEKLHRQLDRVVAIATLHATTTTLQNTHGIERQSEEIMRAVKSLSDKVNFVLRRITPTSITSTTDLDINYLTTLSHTSINQPSALHQITAHLDRNESPDDMLQLLHQFSQKMEYLIMRDSGGVRPVVRHQTSNIQGAVTAERIVPVLQLLDTARSVVDTALGLTPTQTHPRNQERSPSVSLGVRAEDWDVFGQWLKWHMLHHEPTRSKRPVQPPRVVSTESAPPTSPGALQAPRQQLTGRPRGDISPMGSPLPEPVFTPGTDAFSDAFSTPEILRSPSGVVEKLRSRTRDQKTIYHLPHGGATRANTFVPWVDNSRVHKSSLTEARLQFKGLHQIIVKDERAHRSTIYNTRPMYCFDELEDLQYVQEQLLGKTMVATLDVVRISTRAGQDHCASETLRVLEDAERQRSLLYYAHKMSAKSATQSPGFIEWSYQESRQKEGQIDIQSARQLQRRSTIGSIDSVLSNDSTSSKNLQTSIMDRIKAIDCEFYDQEDREAFEELCKPSSAPVFRMPFRPRDVGIGSPLAELDIGLPLAELEG</sequence>
<dbReference type="HOGENOM" id="CLU_446162_0_0_1"/>
<keyword evidence="3" id="KW-1185">Reference proteome</keyword>
<proteinExistence type="predicted"/>
<name>A0A074WQ71_9PEZI</name>
<gene>
    <name evidence="2" type="ORF">M436DRAFT_65327</name>
</gene>
<accession>A0A074WQ71</accession>
<dbReference type="Proteomes" id="UP000027730">
    <property type="component" value="Unassembled WGS sequence"/>
</dbReference>
<reference evidence="2 3" key="1">
    <citation type="journal article" date="2014" name="BMC Genomics">
        <title>Genome sequencing of four Aureobasidium pullulans varieties: biotechnological potential, stress tolerance, and description of new species.</title>
        <authorList>
            <person name="Gostin Ar C."/>
            <person name="Ohm R.A."/>
            <person name="Kogej T."/>
            <person name="Sonjak S."/>
            <person name="Turk M."/>
            <person name="Zajc J."/>
            <person name="Zalar P."/>
            <person name="Grube M."/>
            <person name="Sun H."/>
            <person name="Han J."/>
            <person name="Sharma A."/>
            <person name="Chiniquy J."/>
            <person name="Ngan C.Y."/>
            <person name="Lipzen A."/>
            <person name="Barry K."/>
            <person name="Grigoriev I.V."/>
            <person name="Gunde-Cimerman N."/>
        </authorList>
    </citation>
    <scope>NUCLEOTIDE SEQUENCE [LARGE SCALE GENOMIC DNA]</scope>
    <source>
        <strain evidence="2 3">CBS 147.97</strain>
    </source>
</reference>
<dbReference type="EMBL" id="KL584713">
    <property type="protein sequence ID" value="KEQ71862.1"/>
    <property type="molecule type" value="Genomic_DNA"/>
</dbReference>
<dbReference type="OrthoDB" id="5404564at2759"/>
<protein>
    <submittedName>
        <fullName evidence="2">Uncharacterized protein</fullName>
    </submittedName>
</protein>
<dbReference type="RefSeq" id="XP_013425957.1">
    <property type="nucleotide sequence ID" value="XM_013570503.1"/>
</dbReference>
<feature type="region of interest" description="Disordered" evidence="1">
    <location>
        <begin position="327"/>
        <end position="378"/>
    </location>
</feature>
<evidence type="ECO:0000256" key="1">
    <source>
        <dbReference type="SAM" id="MobiDB-lite"/>
    </source>
</evidence>